<keyword evidence="3" id="KW-0808">Transferase</keyword>
<evidence type="ECO:0000313" key="3">
    <source>
        <dbReference type="EMBL" id="KKG75434.1"/>
    </source>
</evidence>
<accession>A0A0F8I7P4</accession>
<sequence length="385" mass="44040">MLEVGAVTSHNNCKKSILSICDISPTKFGSFEEFIVSLTIKLKENNFEHIIIFRDRPIREVEDSLLNLGAKIEIVKPSRNSIYNFVTFYKVIKKTRPDVVHFHFYPIYTIVNYLKFFSDIKIVYTDHMGGKKAKTSAKKSLRKIYYLTNSKLFGIGIDRIICVSNFVKSKYLKEYGITSQKLVTIYNGINIEKFKKNQNIDEIKKRYNIKDELVVSFVGLRRDKGPHCLIRAAPLILKEVPNIKFILVGEGECKGYIETLIEKYGIKENVELIGNVPNITEIYSISSCVVIPSLFEEAFCFVAAEAMSTEVPIVAFDSGAIKEIIYKKESVILKNSGLLSEKIIECLKSEDISTKNAREHVIKSFSLDKNICNHIELYNKLLRKD</sequence>
<evidence type="ECO:0000313" key="4">
    <source>
        <dbReference type="Proteomes" id="UP000034074"/>
    </source>
</evidence>
<feature type="domain" description="Glycosyltransferase subfamily 4-like N-terminal" evidence="2">
    <location>
        <begin position="34"/>
        <end position="192"/>
    </location>
</feature>
<dbReference type="Proteomes" id="UP000034074">
    <property type="component" value="Unassembled WGS sequence"/>
</dbReference>
<dbReference type="Pfam" id="PF00534">
    <property type="entry name" value="Glycos_transf_1"/>
    <property type="match status" value="1"/>
</dbReference>
<evidence type="ECO:0000259" key="1">
    <source>
        <dbReference type="Pfam" id="PF00534"/>
    </source>
</evidence>
<evidence type="ECO:0000259" key="2">
    <source>
        <dbReference type="Pfam" id="PF13439"/>
    </source>
</evidence>
<dbReference type="Gene3D" id="3.40.50.2000">
    <property type="entry name" value="Glycogen Phosphorylase B"/>
    <property type="match status" value="2"/>
</dbReference>
<dbReference type="Pfam" id="PF13439">
    <property type="entry name" value="Glyco_transf_4"/>
    <property type="match status" value="1"/>
</dbReference>
<dbReference type="PANTHER" id="PTHR12526">
    <property type="entry name" value="GLYCOSYLTRANSFERASE"/>
    <property type="match status" value="1"/>
</dbReference>
<dbReference type="EMBL" id="JJPN01000009">
    <property type="protein sequence ID" value="KKG75434.1"/>
    <property type="molecule type" value="Genomic_DNA"/>
</dbReference>
<dbReference type="CDD" id="cd03801">
    <property type="entry name" value="GT4_PimA-like"/>
    <property type="match status" value="1"/>
</dbReference>
<dbReference type="AlphaFoldDB" id="A0A0F8I7P4"/>
<dbReference type="SUPFAM" id="SSF53756">
    <property type="entry name" value="UDP-Glycosyltransferase/glycogen phosphorylase"/>
    <property type="match status" value="1"/>
</dbReference>
<dbReference type="GO" id="GO:0016757">
    <property type="term" value="F:glycosyltransferase activity"/>
    <property type="evidence" value="ECO:0007669"/>
    <property type="project" value="InterPro"/>
</dbReference>
<reference evidence="3 4" key="1">
    <citation type="journal article" date="2015" name="ISME J.">
        <title>Genomic and phenotypic differentiation among Methanosarcina mazei populations from Columbia River sediment.</title>
        <authorList>
            <person name="Youngblut N.D."/>
            <person name="Wirth J.S."/>
            <person name="Henriksen J.R."/>
            <person name="Smith M."/>
            <person name="Simon H."/>
            <person name="Metcalf W.W."/>
            <person name="Whitaker R.J."/>
        </authorList>
    </citation>
    <scope>NUCLEOTIDE SEQUENCE [LARGE SCALE GENOMIC DNA]</scope>
    <source>
        <strain evidence="3 4">3.H.A.1A.2</strain>
    </source>
</reference>
<proteinExistence type="predicted"/>
<name>A0A0F8I7P4_METMZ</name>
<protein>
    <submittedName>
        <fullName evidence="3">Glycosyl transferase</fullName>
    </submittedName>
</protein>
<dbReference type="OrthoDB" id="132546at2157"/>
<comment type="caution">
    <text evidence="3">The sequence shown here is derived from an EMBL/GenBank/DDBJ whole genome shotgun (WGS) entry which is preliminary data.</text>
</comment>
<dbReference type="PATRIC" id="fig|2209.71.peg.3077"/>
<dbReference type="InterPro" id="IPR028098">
    <property type="entry name" value="Glyco_trans_4-like_N"/>
</dbReference>
<dbReference type="PANTHER" id="PTHR12526:SF630">
    <property type="entry name" value="GLYCOSYLTRANSFERASE"/>
    <property type="match status" value="1"/>
</dbReference>
<feature type="domain" description="Glycosyl transferase family 1" evidence="1">
    <location>
        <begin position="200"/>
        <end position="356"/>
    </location>
</feature>
<dbReference type="InterPro" id="IPR001296">
    <property type="entry name" value="Glyco_trans_1"/>
</dbReference>
<dbReference type="RefSeq" id="WP_048041089.1">
    <property type="nucleotide sequence ID" value="NZ_JJPN01000009.1"/>
</dbReference>
<organism evidence="3 4">
    <name type="scientific">Methanosarcina mazei</name>
    <name type="common">Methanosarcina frisia</name>
    <dbReference type="NCBI Taxonomy" id="2209"/>
    <lineage>
        <taxon>Archaea</taxon>
        <taxon>Methanobacteriati</taxon>
        <taxon>Methanobacteriota</taxon>
        <taxon>Stenosarchaea group</taxon>
        <taxon>Methanomicrobia</taxon>
        <taxon>Methanosarcinales</taxon>
        <taxon>Methanosarcinaceae</taxon>
        <taxon>Methanosarcina</taxon>
    </lineage>
</organism>
<gene>
    <name evidence="3" type="ORF">DU46_13995</name>
</gene>